<dbReference type="PANTHER" id="PTHR45138:SF9">
    <property type="entry name" value="DIGUANYLATE CYCLASE DGCM-RELATED"/>
    <property type="match status" value="1"/>
</dbReference>
<dbReference type="FunFam" id="3.30.70.270:FF:000001">
    <property type="entry name" value="Diguanylate cyclase domain protein"/>
    <property type="match status" value="1"/>
</dbReference>
<reference evidence="6 7" key="1">
    <citation type="journal article" date="2017" name="Antonie Van Leeuwenhoek">
        <title>Rhizobium rhizosphaerae sp. nov., a novel species isolated from rice rhizosphere.</title>
        <authorList>
            <person name="Zhao J.J."/>
            <person name="Zhang J."/>
            <person name="Zhang R.J."/>
            <person name="Zhang C.W."/>
            <person name="Yin H.Q."/>
            <person name="Zhang X.X."/>
        </authorList>
    </citation>
    <scope>NUCLEOTIDE SEQUENCE [LARGE SCALE GENOMIC DNA]</scope>
    <source>
        <strain evidence="6 7">E3</strain>
    </source>
</reference>
<dbReference type="SMART" id="SM00267">
    <property type="entry name" value="GGDEF"/>
    <property type="match status" value="1"/>
</dbReference>
<gene>
    <name evidence="6" type="ORF">GLIP_0320</name>
</gene>
<feature type="transmembrane region" description="Helical" evidence="4">
    <location>
        <begin position="137"/>
        <end position="162"/>
    </location>
</feature>
<dbReference type="PROSITE" id="PS50887">
    <property type="entry name" value="GGDEF"/>
    <property type="match status" value="1"/>
</dbReference>
<dbReference type="InterPro" id="IPR043128">
    <property type="entry name" value="Rev_trsase/Diguanyl_cyclase"/>
</dbReference>
<dbReference type="EC" id="2.7.7.65" evidence="2"/>
<feature type="transmembrane region" description="Helical" evidence="4">
    <location>
        <begin position="168"/>
        <end position="184"/>
    </location>
</feature>
<dbReference type="AlphaFoldDB" id="K6YNP8"/>
<dbReference type="STRING" id="1127673.GLIP_0320"/>
<dbReference type="NCBIfam" id="TIGR00254">
    <property type="entry name" value="GGDEF"/>
    <property type="match status" value="1"/>
</dbReference>
<dbReference type="OrthoDB" id="9813903at2"/>
<comment type="caution">
    <text evidence="6">The sequence shown here is derived from an EMBL/GenBank/DDBJ whole genome shotgun (WGS) entry which is preliminary data.</text>
</comment>
<sequence>MFNKLRKWMLAYLDIGTNGSRDREDNQQIFVSNLFSFIGYTITFALAVGAILNANTLLAISLFSASLLFFLAHQIHRVKSIKNTYKISTRIVFVSLLFLMLYLVYSGGYANTGPLWIYILPPVAFFFGGLRKGLINIGLFIILVSGMLFYPNDMFINAVYSYEFKSRLIYSFLTVTLLFGFYEFSRQRFIRFIQTLSDQFEQQAMHDPLTQLPNRRAMGDYLHHEFNRAQRSQKSMSLLLCDIDHFKKINDIHGHEGGDYALKALADLFTNTLRKQDKISRWGGEEFLFLLPETTGNEAHILAEKIRKKVAKHEFTYAQKTFNITLSIGVKEVSQQMSIDKAISAADNYLYQAKENGRNRTMPETIESGAD</sequence>
<feature type="transmembrane region" description="Helical" evidence="4">
    <location>
        <begin position="87"/>
        <end position="107"/>
    </location>
</feature>
<evidence type="ECO:0000256" key="4">
    <source>
        <dbReference type="SAM" id="Phobius"/>
    </source>
</evidence>
<dbReference type="CDD" id="cd01949">
    <property type="entry name" value="GGDEF"/>
    <property type="match status" value="1"/>
</dbReference>
<comment type="cofactor">
    <cofactor evidence="1">
        <name>Mg(2+)</name>
        <dbReference type="ChEBI" id="CHEBI:18420"/>
    </cofactor>
</comment>
<evidence type="ECO:0000256" key="1">
    <source>
        <dbReference type="ARBA" id="ARBA00001946"/>
    </source>
</evidence>
<protein>
    <recommendedName>
        <fullName evidence="2">diguanylate cyclase</fullName>
        <ecNumber evidence="2">2.7.7.65</ecNumber>
    </recommendedName>
</protein>
<evidence type="ECO:0000256" key="2">
    <source>
        <dbReference type="ARBA" id="ARBA00012528"/>
    </source>
</evidence>
<keyword evidence="4" id="KW-0472">Membrane</keyword>
<proteinExistence type="predicted"/>
<accession>K6YNP8</accession>
<keyword evidence="4" id="KW-0812">Transmembrane</keyword>
<feature type="transmembrane region" description="Helical" evidence="4">
    <location>
        <begin position="30"/>
        <end position="51"/>
    </location>
</feature>
<evidence type="ECO:0000313" key="6">
    <source>
        <dbReference type="EMBL" id="GAC12970.1"/>
    </source>
</evidence>
<dbReference type="Pfam" id="PF00990">
    <property type="entry name" value="GGDEF"/>
    <property type="match status" value="1"/>
</dbReference>
<feature type="transmembrane region" description="Helical" evidence="4">
    <location>
        <begin position="57"/>
        <end position="75"/>
    </location>
</feature>
<feature type="domain" description="GGDEF" evidence="5">
    <location>
        <begin position="234"/>
        <end position="366"/>
    </location>
</feature>
<dbReference type="InterPro" id="IPR050469">
    <property type="entry name" value="Diguanylate_Cyclase"/>
</dbReference>
<keyword evidence="4" id="KW-1133">Transmembrane helix</keyword>
<dbReference type="RefSeq" id="WP_008842790.1">
    <property type="nucleotide sequence ID" value="NZ_BAEN01000011.1"/>
</dbReference>
<comment type="catalytic activity">
    <reaction evidence="3">
        <text>2 GTP = 3',3'-c-di-GMP + 2 diphosphate</text>
        <dbReference type="Rhea" id="RHEA:24898"/>
        <dbReference type="ChEBI" id="CHEBI:33019"/>
        <dbReference type="ChEBI" id="CHEBI:37565"/>
        <dbReference type="ChEBI" id="CHEBI:58805"/>
        <dbReference type="EC" id="2.7.7.65"/>
    </reaction>
</comment>
<dbReference type="eggNOG" id="COG3706">
    <property type="taxonomic scope" value="Bacteria"/>
</dbReference>
<dbReference type="InterPro" id="IPR029787">
    <property type="entry name" value="Nucleotide_cyclase"/>
</dbReference>
<dbReference type="InterPro" id="IPR000160">
    <property type="entry name" value="GGDEF_dom"/>
</dbReference>
<dbReference type="EMBL" id="BAEN01000011">
    <property type="protein sequence ID" value="GAC12970.1"/>
    <property type="molecule type" value="Genomic_DNA"/>
</dbReference>
<name>K6YNP8_9ALTE</name>
<evidence type="ECO:0000313" key="7">
    <source>
        <dbReference type="Proteomes" id="UP000006334"/>
    </source>
</evidence>
<dbReference type="SUPFAM" id="SSF55073">
    <property type="entry name" value="Nucleotide cyclase"/>
    <property type="match status" value="1"/>
</dbReference>
<dbReference type="GO" id="GO:0052621">
    <property type="term" value="F:diguanylate cyclase activity"/>
    <property type="evidence" value="ECO:0007669"/>
    <property type="project" value="UniProtKB-EC"/>
</dbReference>
<evidence type="ECO:0000256" key="3">
    <source>
        <dbReference type="ARBA" id="ARBA00034247"/>
    </source>
</evidence>
<organism evidence="6 7">
    <name type="scientific">Aliiglaciecola lipolytica E3</name>
    <dbReference type="NCBI Taxonomy" id="1127673"/>
    <lineage>
        <taxon>Bacteria</taxon>
        <taxon>Pseudomonadati</taxon>
        <taxon>Pseudomonadota</taxon>
        <taxon>Gammaproteobacteria</taxon>
        <taxon>Alteromonadales</taxon>
        <taxon>Alteromonadaceae</taxon>
        <taxon>Aliiglaciecola</taxon>
    </lineage>
</organism>
<evidence type="ECO:0000259" key="5">
    <source>
        <dbReference type="PROSITE" id="PS50887"/>
    </source>
</evidence>
<dbReference type="Gene3D" id="3.30.70.270">
    <property type="match status" value="1"/>
</dbReference>
<dbReference type="PANTHER" id="PTHR45138">
    <property type="entry name" value="REGULATORY COMPONENTS OF SENSORY TRANSDUCTION SYSTEM"/>
    <property type="match status" value="1"/>
</dbReference>
<keyword evidence="7" id="KW-1185">Reference proteome</keyword>
<dbReference type="Proteomes" id="UP000006334">
    <property type="component" value="Unassembled WGS sequence"/>
</dbReference>